<evidence type="ECO:0000313" key="2">
    <source>
        <dbReference type="Proteomes" id="UP000190449"/>
    </source>
</evidence>
<evidence type="ECO:0000313" key="1">
    <source>
        <dbReference type="EMBL" id="SJZ58454.1"/>
    </source>
</evidence>
<dbReference type="AlphaFoldDB" id="A0A1T4LVG9"/>
<gene>
    <name evidence="1" type="ORF">SAMN02745108_01031</name>
</gene>
<sequence>MLEVDATLLGEAAARRLALLFRGGVECRSWYKLLSHTARLSDGWEPLYWLSIDSRSFLSKRG</sequence>
<protein>
    <submittedName>
        <fullName evidence="1">Uncharacterized protein</fullName>
    </submittedName>
</protein>
<dbReference type="STRING" id="28122.SAMN02745108_01031"/>
<dbReference type="EMBL" id="FUWU01000013">
    <property type="protein sequence ID" value="SJZ58454.1"/>
    <property type="molecule type" value="Genomic_DNA"/>
</dbReference>
<dbReference type="Proteomes" id="UP000190449">
    <property type="component" value="Unassembled WGS sequence"/>
</dbReference>
<organism evidence="1 2">
    <name type="scientific">Fibrobacter intestinalis</name>
    <dbReference type="NCBI Taxonomy" id="28122"/>
    <lineage>
        <taxon>Bacteria</taxon>
        <taxon>Pseudomonadati</taxon>
        <taxon>Fibrobacterota</taxon>
        <taxon>Fibrobacteria</taxon>
        <taxon>Fibrobacterales</taxon>
        <taxon>Fibrobacteraceae</taxon>
        <taxon>Fibrobacter</taxon>
    </lineage>
</organism>
<reference evidence="1 2" key="1">
    <citation type="submission" date="2017-02" db="EMBL/GenBank/DDBJ databases">
        <authorList>
            <person name="Peterson S.W."/>
        </authorList>
    </citation>
    <scope>NUCLEOTIDE SEQUENCE [LARGE SCALE GENOMIC DNA]</scope>
    <source>
        <strain evidence="1 2">ATCC 43854</strain>
    </source>
</reference>
<name>A0A1T4LVG9_9BACT</name>
<proteinExistence type="predicted"/>
<accession>A0A1T4LVG9</accession>